<dbReference type="AlphaFoldDB" id="A0A023B5W5"/>
<dbReference type="RefSeq" id="XP_011130760.1">
    <property type="nucleotide sequence ID" value="XM_011132458.1"/>
</dbReference>
<dbReference type="VEuPathDB" id="CryptoDB:GNI_089000"/>
<gene>
    <name evidence="1" type="ORF">GNI_089000</name>
</gene>
<sequence>MNQQPSLTSYVASGSNPKTDCLFFPFGGRVASVKYHHGTTADTTERIGAGTVYRAPRSQMLNVSHLDAALKAYSSRMSFQVFARKQQQQLEQVWKSPVTRSAIM</sequence>
<protein>
    <submittedName>
        <fullName evidence="1">Uncharacterized protein</fullName>
    </submittedName>
</protein>
<dbReference type="EMBL" id="AFNH02000668">
    <property type="protein sequence ID" value="EZG61400.1"/>
    <property type="molecule type" value="Genomic_DNA"/>
</dbReference>
<reference evidence="1" key="1">
    <citation type="submission" date="2013-12" db="EMBL/GenBank/DDBJ databases">
        <authorList>
            <person name="Omoto C.K."/>
            <person name="Sibley D."/>
            <person name="Venepally P."/>
            <person name="Hadjithomas M."/>
            <person name="Karamycheva S."/>
            <person name="Brunk B."/>
            <person name="Roos D."/>
            <person name="Caler E."/>
            <person name="Lorenzi H."/>
        </authorList>
    </citation>
    <scope>NUCLEOTIDE SEQUENCE</scope>
</reference>
<organism evidence="1 2">
    <name type="scientific">Gregarina niphandrodes</name>
    <name type="common">Septate eugregarine</name>
    <dbReference type="NCBI Taxonomy" id="110365"/>
    <lineage>
        <taxon>Eukaryota</taxon>
        <taxon>Sar</taxon>
        <taxon>Alveolata</taxon>
        <taxon>Apicomplexa</taxon>
        <taxon>Conoidasida</taxon>
        <taxon>Gregarinasina</taxon>
        <taxon>Eugregarinorida</taxon>
        <taxon>Gregarinidae</taxon>
        <taxon>Gregarina</taxon>
    </lineage>
</organism>
<dbReference type="GeneID" id="22913173"/>
<comment type="caution">
    <text evidence="1">The sequence shown here is derived from an EMBL/GenBank/DDBJ whole genome shotgun (WGS) entry which is preliminary data.</text>
</comment>
<dbReference type="Proteomes" id="UP000019763">
    <property type="component" value="Unassembled WGS sequence"/>
</dbReference>
<keyword evidence="2" id="KW-1185">Reference proteome</keyword>
<evidence type="ECO:0000313" key="2">
    <source>
        <dbReference type="Proteomes" id="UP000019763"/>
    </source>
</evidence>
<evidence type="ECO:0000313" key="1">
    <source>
        <dbReference type="EMBL" id="EZG61400.1"/>
    </source>
</evidence>
<accession>A0A023B5W5</accession>
<name>A0A023B5W5_GRENI</name>
<proteinExistence type="predicted"/>